<reference evidence="1" key="1">
    <citation type="submission" date="2022-02" db="EMBL/GenBank/DDBJ databases">
        <title>Plant Genome Project.</title>
        <authorList>
            <person name="Zhang R.-G."/>
        </authorList>
    </citation>
    <scope>NUCLEOTIDE SEQUENCE</scope>
    <source>
        <strain evidence="1">AT1</strain>
    </source>
</reference>
<dbReference type="EMBL" id="CM046393">
    <property type="protein sequence ID" value="KAI8551414.1"/>
    <property type="molecule type" value="Genomic_DNA"/>
</dbReference>
<evidence type="ECO:0000313" key="1">
    <source>
        <dbReference type="EMBL" id="KAI8551414.1"/>
    </source>
</evidence>
<accession>A0ACC0NE91</accession>
<organism evidence="1 2">
    <name type="scientific">Rhododendron molle</name>
    <name type="common">Chinese azalea</name>
    <name type="synonym">Azalea mollis</name>
    <dbReference type="NCBI Taxonomy" id="49168"/>
    <lineage>
        <taxon>Eukaryota</taxon>
        <taxon>Viridiplantae</taxon>
        <taxon>Streptophyta</taxon>
        <taxon>Embryophyta</taxon>
        <taxon>Tracheophyta</taxon>
        <taxon>Spermatophyta</taxon>
        <taxon>Magnoliopsida</taxon>
        <taxon>eudicotyledons</taxon>
        <taxon>Gunneridae</taxon>
        <taxon>Pentapetalae</taxon>
        <taxon>asterids</taxon>
        <taxon>Ericales</taxon>
        <taxon>Ericaceae</taxon>
        <taxon>Ericoideae</taxon>
        <taxon>Rhodoreae</taxon>
        <taxon>Rhododendron</taxon>
    </lineage>
</organism>
<proteinExistence type="predicted"/>
<evidence type="ECO:0000313" key="2">
    <source>
        <dbReference type="Proteomes" id="UP001062846"/>
    </source>
</evidence>
<name>A0ACC0NE91_RHOML</name>
<gene>
    <name evidence="1" type="ORF">RHMOL_Rhmol06G0183800</name>
</gene>
<sequence>MQLFRQLPILDSLPRIYCCGVYCKASFDDGGNGNLIDLELDVGFVGHVVSQCSEAECPWVIALLLLLLLLEFSNNGTTLDLVLHLLVSLTVRGWVVGGGGKSCGMDSIRLPGASAGYRL</sequence>
<keyword evidence="2" id="KW-1185">Reference proteome</keyword>
<protein>
    <submittedName>
        <fullName evidence="1">Uncharacterized protein</fullName>
    </submittedName>
</protein>
<comment type="caution">
    <text evidence="1">The sequence shown here is derived from an EMBL/GenBank/DDBJ whole genome shotgun (WGS) entry which is preliminary data.</text>
</comment>
<dbReference type="Proteomes" id="UP001062846">
    <property type="component" value="Chromosome 6"/>
</dbReference>